<name>A0A098LKG8_9BACT</name>
<sequence length="211" mass="24478">MKLTKLSIFLLSLISINLYAQTGGLVSEEIQSSEYKPGKIVTLKDTIKCFIIDRGYEYYFNGNIKYKLQLSDSKSLKIKSKDILHLELDGKAHFDRLPYGLQSFLMVKHVDGYVKLYETAIDGFDDYGTYSNGGMNTTNNPNLDRFFLVRESLIIKVSRRMSGSDIKKIFPDDNEFLKQFEKMDYQKFLKNIKQLVIDYNNSIKKKAEENQ</sequence>
<dbReference type="Proteomes" id="UP000030185">
    <property type="component" value="Unassembled WGS sequence"/>
</dbReference>
<comment type="caution">
    <text evidence="2">The sequence shown here is derived from an EMBL/GenBank/DDBJ whole genome shotgun (WGS) entry which is preliminary data.</text>
</comment>
<dbReference type="EMBL" id="BBLT01000010">
    <property type="protein sequence ID" value="GAL86979.1"/>
    <property type="molecule type" value="Genomic_DNA"/>
</dbReference>
<evidence type="ECO:0000256" key="1">
    <source>
        <dbReference type="SAM" id="SignalP"/>
    </source>
</evidence>
<dbReference type="RefSeq" id="WP_045467586.1">
    <property type="nucleotide sequence ID" value="NZ_BBLT01000010.1"/>
</dbReference>
<feature type="chain" id="PRO_5001937226" description="Secreted protein" evidence="1">
    <location>
        <begin position="21"/>
        <end position="211"/>
    </location>
</feature>
<reference evidence="2 3" key="1">
    <citation type="submission" date="2014-09" db="EMBL/GenBank/DDBJ databases">
        <title>Sporocytophaga myxococcoides PG-01 genome sequencing.</title>
        <authorList>
            <person name="Liu L."/>
            <person name="Gao P.J."/>
            <person name="Chen G.J."/>
            <person name="Wang L.S."/>
        </authorList>
    </citation>
    <scope>NUCLEOTIDE SEQUENCE [LARGE SCALE GENOMIC DNA]</scope>
    <source>
        <strain evidence="2 3">PG-01</strain>
    </source>
</reference>
<feature type="signal peptide" evidence="1">
    <location>
        <begin position="1"/>
        <end position="20"/>
    </location>
</feature>
<keyword evidence="3" id="KW-1185">Reference proteome</keyword>
<protein>
    <recommendedName>
        <fullName evidence="4">Secreted protein</fullName>
    </recommendedName>
</protein>
<dbReference type="OrthoDB" id="1498648at2"/>
<organism evidence="2 3">
    <name type="scientific">Sporocytophaga myxococcoides</name>
    <dbReference type="NCBI Taxonomy" id="153721"/>
    <lineage>
        <taxon>Bacteria</taxon>
        <taxon>Pseudomonadati</taxon>
        <taxon>Bacteroidota</taxon>
        <taxon>Cytophagia</taxon>
        <taxon>Cytophagales</taxon>
        <taxon>Cytophagaceae</taxon>
        <taxon>Sporocytophaga</taxon>
    </lineage>
</organism>
<evidence type="ECO:0000313" key="3">
    <source>
        <dbReference type="Proteomes" id="UP000030185"/>
    </source>
</evidence>
<dbReference type="AlphaFoldDB" id="A0A098LKG8"/>
<evidence type="ECO:0008006" key="4">
    <source>
        <dbReference type="Google" id="ProtNLM"/>
    </source>
</evidence>
<dbReference type="STRING" id="153721.MYP_4209"/>
<gene>
    <name evidence="2" type="ORF">MYP_4209</name>
</gene>
<accession>A0A098LKG8</accession>
<keyword evidence="1" id="KW-0732">Signal</keyword>
<proteinExistence type="predicted"/>
<evidence type="ECO:0000313" key="2">
    <source>
        <dbReference type="EMBL" id="GAL86979.1"/>
    </source>
</evidence>